<dbReference type="HOGENOM" id="CLU_026305_2_0_1"/>
<evidence type="ECO:0000256" key="1">
    <source>
        <dbReference type="SAM" id="SignalP"/>
    </source>
</evidence>
<dbReference type="STRING" id="1043002.A0A074YNB6"/>
<keyword evidence="1" id="KW-0732">Signal</keyword>
<feature type="signal peptide" evidence="1">
    <location>
        <begin position="1"/>
        <end position="20"/>
    </location>
</feature>
<sequence length="578" mass="65300">MSGLEVAGLVLAVVPLFISAFEHYEAGLRPFQRFFNHEQEASRYRIILLVQYTEFSLTLQYLLTELTDQDELDDMITRGYGDLWKDSQLNTKLQRQLGTAYESFRIIVAQIFDDMEQLAMILDIQRQGQVTGPQLEALVTSHKPKQSLPRRSPQSFLHTYEFQKKLKFSHKGRRIQPLLEALMQHNRQLQSFTEKSKKLAKARSKGSRKAFSTPLHHVQKGAERLYKVLSGTWTCSQHASHVVNLMLEPRVQIPHSNFQEPDSVDSVAFHLTIPNLMSPSVYRSIQVHVLHDDGTAAVVQSRVAFEASSQATPQIDVTKLPTVGCLCIAMEGSRSQKCAGFCVDHQERLLRDYPLSQELQDLYKHRSGSSTSLKDVISRPPTGTRRQKPFNSFQACLLGLTIASSFLQLRSTAWISGQWRSEDVYFVQRATSLDAADIERPFIRQTYLSPAVGPLQANPGGMGVTVTHMAVDDKYAFLKLGIMLLEIFAREPFPSSQSPAAGDQRMADLVTVNNWVEQEKGNMTKAFYNAISACISWFAHPGADLRNDDFKREFIDQLIIPLRDESKIYVSATRTSGP</sequence>
<keyword evidence="4" id="KW-1185">Reference proteome</keyword>
<dbReference type="EMBL" id="KL584975">
    <property type="protein sequence ID" value="KEQ88371.1"/>
    <property type="molecule type" value="Genomic_DNA"/>
</dbReference>
<evidence type="ECO:0000313" key="4">
    <source>
        <dbReference type="Proteomes" id="UP000030706"/>
    </source>
</evidence>
<dbReference type="OrthoDB" id="3565018at2759"/>
<dbReference type="Proteomes" id="UP000030706">
    <property type="component" value="Unassembled WGS sequence"/>
</dbReference>
<dbReference type="GeneID" id="40749832"/>
<name>A0A074YNB6_AURPU</name>
<accession>A0A074YNB6</accession>
<gene>
    <name evidence="3" type="ORF">M438DRAFT_361722</name>
</gene>
<organism evidence="3 4">
    <name type="scientific">Aureobasidium pullulans EXF-150</name>
    <dbReference type="NCBI Taxonomy" id="1043002"/>
    <lineage>
        <taxon>Eukaryota</taxon>
        <taxon>Fungi</taxon>
        <taxon>Dikarya</taxon>
        <taxon>Ascomycota</taxon>
        <taxon>Pezizomycotina</taxon>
        <taxon>Dothideomycetes</taxon>
        <taxon>Dothideomycetidae</taxon>
        <taxon>Dothideales</taxon>
        <taxon>Saccotheciaceae</taxon>
        <taxon>Aureobasidium</taxon>
    </lineage>
</organism>
<dbReference type="Pfam" id="PF24476">
    <property type="entry name" value="DUF7580"/>
    <property type="match status" value="1"/>
</dbReference>
<reference evidence="3 4" key="1">
    <citation type="journal article" date="2014" name="BMC Genomics">
        <title>Genome sequencing of four Aureobasidium pullulans varieties: biotechnological potential, stress tolerance, and description of new species.</title>
        <authorList>
            <person name="Gostin Ar C."/>
            <person name="Ohm R.A."/>
            <person name="Kogej T."/>
            <person name="Sonjak S."/>
            <person name="Turk M."/>
            <person name="Zajc J."/>
            <person name="Zalar P."/>
            <person name="Grube M."/>
            <person name="Sun H."/>
            <person name="Han J."/>
            <person name="Sharma A."/>
            <person name="Chiniquy J."/>
            <person name="Ngan C.Y."/>
            <person name="Lipzen A."/>
            <person name="Barry K."/>
            <person name="Grigoriev I.V."/>
            <person name="Gunde-Cimerman N."/>
        </authorList>
    </citation>
    <scope>NUCLEOTIDE SEQUENCE [LARGE SCALE GENOMIC DNA]</scope>
    <source>
        <strain evidence="3 4">EXF-150</strain>
    </source>
</reference>
<evidence type="ECO:0000313" key="3">
    <source>
        <dbReference type="EMBL" id="KEQ88371.1"/>
    </source>
</evidence>
<dbReference type="PANTHER" id="PTHR35186">
    <property type="entry name" value="ANK_REP_REGION DOMAIN-CONTAINING PROTEIN"/>
    <property type="match status" value="1"/>
</dbReference>
<proteinExistence type="predicted"/>
<feature type="domain" description="DUF7580" evidence="2">
    <location>
        <begin position="216"/>
        <end position="542"/>
    </location>
</feature>
<dbReference type="AlphaFoldDB" id="A0A074YNB6"/>
<protein>
    <recommendedName>
        <fullName evidence="2">DUF7580 domain-containing protein</fullName>
    </recommendedName>
</protein>
<evidence type="ECO:0000259" key="2">
    <source>
        <dbReference type="Pfam" id="PF24476"/>
    </source>
</evidence>
<dbReference type="InterPro" id="IPR056002">
    <property type="entry name" value="DUF7580"/>
</dbReference>
<feature type="chain" id="PRO_5001703382" description="DUF7580 domain-containing protein" evidence="1">
    <location>
        <begin position="21"/>
        <end position="578"/>
    </location>
</feature>
<dbReference type="PANTHER" id="PTHR35186:SF4">
    <property type="entry name" value="PRION-INHIBITION AND PROPAGATION HELO DOMAIN-CONTAINING PROTEIN"/>
    <property type="match status" value="1"/>
</dbReference>
<dbReference type="RefSeq" id="XP_029764558.1">
    <property type="nucleotide sequence ID" value="XM_029907526.1"/>
</dbReference>